<dbReference type="AlphaFoldDB" id="A0AAJ0UJN2"/>
<protein>
    <submittedName>
        <fullName evidence="2">Transcriptional regulator PpsR</fullName>
    </submittedName>
</protein>
<dbReference type="RefSeq" id="WP_201246696.1">
    <property type="nucleotide sequence ID" value="NZ_NHSF01000070.1"/>
</dbReference>
<dbReference type="NCBIfam" id="TIGR02040">
    <property type="entry name" value="PpsR-CrtJ"/>
    <property type="match status" value="1"/>
</dbReference>
<dbReference type="InterPro" id="IPR002197">
    <property type="entry name" value="HTH_Fis"/>
</dbReference>
<dbReference type="InterPro" id="IPR035965">
    <property type="entry name" value="PAS-like_dom_sf"/>
</dbReference>
<dbReference type="CDD" id="cd00130">
    <property type="entry name" value="PAS"/>
    <property type="match status" value="1"/>
</dbReference>
<dbReference type="PRINTS" id="PR01590">
    <property type="entry name" value="HTHFIS"/>
</dbReference>
<proteinExistence type="predicted"/>
<dbReference type="EMBL" id="NHSF01000070">
    <property type="protein sequence ID" value="MBK5931865.1"/>
    <property type="molecule type" value="Genomic_DNA"/>
</dbReference>
<dbReference type="InterPro" id="IPR011785">
    <property type="entry name" value="Tscrpt_reg_PpsR-CrtJ"/>
</dbReference>
<evidence type="ECO:0000313" key="3">
    <source>
        <dbReference type="Proteomes" id="UP001296967"/>
    </source>
</evidence>
<accession>A0AAJ0UJN2</accession>
<dbReference type="GO" id="GO:0043565">
    <property type="term" value="F:sequence-specific DNA binding"/>
    <property type="evidence" value="ECO:0007669"/>
    <property type="project" value="InterPro"/>
</dbReference>
<dbReference type="Gene3D" id="1.10.10.60">
    <property type="entry name" value="Homeodomain-like"/>
    <property type="match status" value="1"/>
</dbReference>
<dbReference type="Gene3D" id="3.30.450.20">
    <property type="entry name" value="PAS domain"/>
    <property type="match status" value="3"/>
</dbReference>
<feature type="domain" description="PAS" evidence="1">
    <location>
        <begin position="273"/>
        <end position="314"/>
    </location>
</feature>
<comment type="caution">
    <text evidence="2">The sequence shown here is derived from an EMBL/GenBank/DDBJ whole genome shotgun (WGS) entry which is preliminary data.</text>
</comment>
<dbReference type="PANTHER" id="PTHR44757">
    <property type="entry name" value="DIGUANYLATE CYCLASE DGCP"/>
    <property type="match status" value="1"/>
</dbReference>
<evidence type="ECO:0000313" key="2">
    <source>
        <dbReference type="EMBL" id="MBK5931865.1"/>
    </source>
</evidence>
<dbReference type="Pfam" id="PF02954">
    <property type="entry name" value="HTH_8"/>
    <property type="match status" value="1"/>
</dbReference>
<dbReference type="SUPFAM" id="SSF55785">
    <property type="entry name" value="PYP-like sensor domain (PAS domain)"/>
    <property type="match status" value="3"/>
</dbReference>
<name>A0AAJ0UJN2_HALSE</name>
<keyword evidence="3" id="KW-1185">Reference proteome</keyword>
<organism evidence="2 3">
    <name type="scientific">Halochromatium salexigens</name>
    <name type="common">Chromatium salexigens</name>
    <dbReference type="NCBI Taxonomy" id="49447"/>
    <lineage>
        <taxon>Bacteria</taxon>
        <taxon>Pseudomonadati</taxon>
        <taxon>Pseudomonadota</taxon>
        <taxon>Gammaproteobacteria</taxon>
        <taxon>Chromatiales</taxon>
        <taxon>Chromatiaceae</taxon>
        <taxon>Halochromatium</taxon>
    </lineage>
</organism>
<sequence length="480" mass="52139">MKAFDAPQTALGTLDTDRVASLIASVSDIALILDQKGMIRDVALGNDELSAQVSDDWVGRSWSDTVTSESRGKVEALIADALSDSGVPIWQQLAHVSRSGGEVPVRYCATRLGNRDHLIAVGRDLQGFAALQQRLVDAQQSLERDYWRLRQLETRYRLLFRSTSDAVLVMDPATGKVVEANPAASQLLVAEPRRLVGRHFPEGFDEAGTRAVESLIAGVRAAGRANDVRARLRSGTELSVSAALIRQENTSLILLRLAQVSASNAAPSEQAEPRSRLAKMMERAPDGIVVTSQDGRILNANSAFLDLTQNNSEDQVRGESLDRWLGRPGVDLNVLLANLRQHGAVRLFATTVRSDYGASSEVEISAVAIQNGERPSFGFIIRNVDRRVSADSGNEQALPRSVEHLTELVGRVPLKEVVRESSDMIERLCIEAALELTGDNRASAAELLGLSRQSLYVKLRRYGLSEAAGESTSDTPSRAP</sequence>
<dbReference type="Proteomes" id="UP001296967">
    <property type="component" value="Unassembled WGS sequence"/>
</dbReference>
<dbReference type="NCBIfam" id="TIGR00229">
    <property type="entry name" value="sensory_box"/>
    <property type="match status" value="2"/>
</dbReference>
<dbReference type="InterPro" id="IPR052155">
    <property type="entry name" value="Biofilm_reg_signaling"/>
</dbReference>
<dbReference type="Pfam" id="PF13188">
    <property type="entry name" value="PAS_8"/>
    <property type="match status" value="2"/>
</dbReference>
<dbReference type="InterPro" id="IPR000014">
    <property type="entry name" value="PAS"/>
</dbReference>
<dbReference type="SMART" id="SM00091">
    <property type="entry name" value="PAS"/>
    <property type="match status" value="3"/>
</dbReference>
<dbReference type="PROSITE" id="PS50112">
    <property type="entry name" value="PAS"/>
    <property type="match status" value="2"/>
</dbReference>
<gene>
    <name evidence="2" type="ORF">CCR82_15345</name>
</gene>
<dbReference type="InterPro" id="IPR009057">
    <property type="entry name" value="Homeodomain-like_sf"/>
</dbReference>
<dbReference type="Gene3D" id="1.20.5.430">
    <property type="match status" value="1"/>
</dbReference>
<feature type="domain" description="PAS" evidence="1">
    <location>
        <begin position="152"/>
        <end position="198"/>
    </location>
</feature>
<reference evidence="2" key="1">
    <citation type="submission" date="2017-05" db="EMBL/GenBank/DDBJ databases">
        <authorList>
            <person name="Imhoff J.F."/>
            <person name="Rahn T."/>
            <person name="Kuenzel S."/>
            <person name="Neulinger S.C."/>
        </authorList>
    </citation>
    <scope>NUCLEOTIDE SEQUENCE</scope>
    <source>
        <strain evidence="2">DSM 4395</strain>
    </source>
</reference>
<dbReference type="SUPFAM" id="SSF46689">
    <property type="entry name" value="Homeodomain-like"/>
    <property type="match status" value="1"/>
</dbReference>
<evidence type="ECO:0000259" key="1">
    <source>
        <dbReference type="PROSITE" id="PS50112"/>
    </source>
</evidence>
<reference evidence="2" key="2">
    <citation type="journal article" date="2020" name="Microorganisms">
        <title>Osmotic Adaptation and Compatible Solute Biosynthesis of Phototrophic Bacteria as Revealed from Genome Analyses.</title>
        <authorList>
            <person name="Imhoff J.F."/>
            <person name="Rahn T."/>
            <person name="Kunzel S."/>
            <person name="Keller A."/>
            <person name="Neulinger S.C."/>
        </authorList>
    </citation>
    <scope>NUCLEOTIDE SEQUENCE</scope>
    <source>
        <strain evidence="2">DSM 4395</strain>
    </source>
</reference>
<dbReference type="PANTHER" id="PTHR44757:SF2">
    <property type="entry name" value="BIOFILM ARCHITECTURE MAINTENANCE PROTEIN MBAA"/>
    <property type="match status" value="1"/>
</dbReference>